<proteinExistence type="predicted"/>
<sequence length="144" mass="17544">MNRFIESNYIYNKVQIDVHLKKMEEHEFGVTWPEGLEEETIEKINKNHIKIYINSLMLKDEYKFFRTLVHELVHAKQYILKELCYRKHQMCWKGIPSGFVIGEDLRLDAYYDLPWEIEAFGREEGLMVMFNAFYKEFQESYEKN</sequence>
<dbReference type="EMBL" id="UINC01012237">
    <property type="protein sequence ID" value="SVA53540.1"/>
    <property type="molecule type" value="Genomic_DNA"/>
</dbReference>
<name>A0A381WM10_9ZZZZ</name>
<evidence type="ECO:0008006" key="2">
    <source>
        <dbReference type="Google" id="ProtNLM"/>
    </source>
</evidence>
<protein>
    <recommendedName>
        <fullName evidence="2">SprT-like domain-containing protein</fullName>
    </recommendedName>
</protein>
<reference evidence="1" key="1">
    <citation type="submission" date="2018-05" db="EMBL/GenBank/DDBJ databases">
        <authorList>
            <person name="Lanie J.A."/>
            <person name="Ng W.-L."/>
            <person name="Kazmierczak K.M."/>
            <person name="Andrzejewski T.M."/>
            <person name="Davidsen T.M."/>
            <person name="Wayne K.J."/>
            <person name="Tettelin H."/>
            <person name="Glass J.I."/>
            <person name="Rusch D."/>
            <person name="Podicherti R."/>
            <person name="Tsui H.-C.T."/>
            <person name="Winkler M.E."/>
        </authorList>
    </citation>
    <scope>NUCLEOTIDE SEQUENCE</scope>
</reference>
<evidence type="ECO:0000313" key="1">
    <source>
        <dbReference type="EMBL" id="SVA53540.1"/>
    </source>
</evidence>
<accession>A0A381WM10</accession>
<organism evidence="1">
    <name type="scientific">marine metagenome</name>
    <dbReference type="NCBI Taxonomy" id="408172"/>
    <lineage>
        <taxon>unclassified sequences</taxon>
        <taxon>metagenomes</taxon>
        <taxon>ecological metagenomes</taxon>
    </lineage>
</organism>
<gene>
    <name evidence="1" type="ORF">METZ01_LOCUS106394</name>
</gene>
<dbReference type="AlphaFoldDB" id="A0A381WM10"/>